<dbReference type="EMBL" id="CM056744">
    <property type="protein sequence ID" value="KAJ8667730.1"/>
    <property type="molecule type" value="Genomic_DNA"/>
</dbReference>
<proteinExistence type="predicted"/>
<evidence type="ECO:0000313" key="2">
    <source>
        <dbReference type="Proteomes" id="UP001239111"/>
    </source>
</evidence>
<name>A0ACC2N966_9HYME</name>
<comment type="caution">
    <text evidence="1">The sequence shown here is derived from an EMBL/GenBank/DDBJ whole genome shotgun (WGS) entry which is preliminary data.</text>
</comment>
<evidence type="ECO:0000313" key="1">
    <source>
        <dbReference type="EMBL" id="KAJ8667730.1"/>
    </source>
</evidence>
<gene>
    <name evidence="1" type="ORF">QAD02_009393</name>
</gene>
<organism evidence="1 2">
    <name type="scientific">Eretmocerus hayati</name>
    <dbReference type="NCBI Taxonomy" id="131215"/>
    <lineage>
        <taxon>Eukaryota</taxon>
        <taxon>Metazoa</taxon>
        <taxon>Ecdysozoa</taxon>
        <taxon>Arthropoda</taxon>
        <taxon>Hexapoda</taxon>
        <taxon>Insecta</taxon>
        <taxon>Pterygota</taxon>
        <taxon>Neoptera</taxon>
        <taxon>Endopterygota</taxon>
        <taxon>Hymenoptera</taxon>
        <taxon>Apocrita</taxon>
        <taxon>Proctotrupomorpha</taxon>
        <taxon>Chalcidoidea</taxon>
        <taxon>Aphelinidae</taxon>
        <taxon>Aphelininae</taxon>
        <taxon>Eretmocerus</taxon>
    </lineage>
</organism>
<keyword evidence="2" id="KW-1185">Reference proteome</keyword>
<protein>
    <submittedName>
        <fullName evidence="1">Uncharacterized protein</fullName>
    </submittedName>
</protein>
<reference evidence="1" key="1">
    <citation type="submission" date="2023-04" db="EMBL/GenBank/DDBJ databases">
        <title>A chromosome-level genome assembly of the parasitoid wasp Eretmocerus hayati.</title>
        <authorList>
            <person name="Zhong Y."/>
            <person name="Liu S."/>
            <person name="Liu Y."/>
        </authorList>
    </citation>
    <scope>NUCLEOTIDE SEQUENCE</scope>
    <source>
        <strain evidence="1">ZJU_SS_LIU_2023</strain>
    </source>
</reference>
<sequence length="103" mass="11577">MGNIHMVASDIKITSGLVIKVEMDTVRQHNSTCKMVQCLSVFSLFTANFKDSVLNFDVKVNLETELQASKLTCITKVVEEDEDPFRIALLSESDIRQESYCEG</sequence>
<accession>A0ACC2N966</accession>
<dbReference type="Proteomes" id="UP001239111">
    <property type="component" value="Chromosome 4"/>
</dbReference>